<evidence type="ECO:0000313" key="3">
    <source>
        <dbReference type="Proteomes" id="UP000663452"/>
    </source>
</evidence>
<proteinExistence type="predicted"/>
<dbReference type="PROSITE" id="PS51257">
    <property type="entry name" value="PROKAR_LIPOPROTEIN"/>
    <property type="match status" value="1"/>
</dbReference>
<feature type="signal peptide" evidence="1">
    <location>
        <begin position="1"/>
        <end position="25"/>
    </location>
</feature>
<evidence type="ECO:0000256" key="1">
    <source>
        <dbReference type="SAM" id="SignalP"/>
    </source>
</evidence>
<feature type="chain" id="PRO_5046326923" evidence="1">
    <location>
        <begin position="26"/>
        <end position="176"/>
    </location>
</feature>
<dbReference type="InterPro" id="IPR053749">
    <property type="entry name" value="TA_system-associated_sf"/>
</dbReference>
<protein>
    <submittedName>
        <fullName evidence="2">Uncharacterized protein</fullName>
    </submittedName>
</protein>
<organism evidence="2 3">
    <name type="scientific">Paenibacillus tianjinensis</name>
    <dbReference type="NCBI Taxonomy" id="2810347"/>
    <lineage>
        <taxon>Bacteria</taxon>
        <taxon>Bacillati</taxon>
        <taxon>Bacillota</taxon>
        <taxon>Bacilli</taxon>
        <taxon>Bacillales</taxon>
        <taxon>Paenibacillaceae</taxon>
        <taxon>Paenibacillus</taxon>
    </lineage>
</organism>
<dbReference type="EMBL" id="CP070969">
    <property type="protein sequence ID" value="QSF42829.1"/>
    <property type="molecule type" value="Genomic_DNA"/>
</dbReference>
<dbReference type="RefSeq" id="WP_206100507.1">
    <property type="nucleotide sequence ID" value="NZ_CP070969.1"/>
</dbReference>
<gene>
    <name evidence="2" type="ORF">JRJ22_16110</name>
</gene>
<name>A0ABX7L769_9BACL</name>
<keyword evidence="1" id="KW-0732">Signal</keyword>
<keyword evidence="3" id="KW-1185">Reference proteome</keyword>
<dbReference type="Proteomes" id="UP000663452">
    <property type="component" value="Chromosome"/>
</dbReference>
<reference evidence="2 3" key="1">
    <citation type="submission" date="2021-02" db="EMBL/GenBank/DDBJ databases">
        <title>Paenibacillus tianjinensis sp. nov.</title>
        <authorList>
            <person name="Liu H."/>
        </authorList>
    </citation>
    <scope>NUCLEOTIDE SEQUENCE [LARGE SCALE GENOMIC DNA]</scope>
    <source>
        <strain evidence="2 3">TB2019</strain>
    </source>
</reference>
<evidence type="ECO:0000313" key="2">
    <source>
        <dbReference type="EMBL" id="QSF42829.1"/>
    </source>
</evidence>
<accession>A0ABX7L769</accession>
<sequence length="176" mass="19430">MVKLSKWPGMLLLIAALMITGCSSKIDSGPVNTSTDPKAIKPLNKEEAITLISQAIGMSNKLFAKKPMLTTEEIYEHFDPLFTRNYVDQIELKGGNLKETDGTWAYAYEGGELLEGTFINSLTEDSVSIENTKDGKTITVTNVVGDGLYAPHNEIITLVYTNAGWKIDNLVWEKVK</sequence>
<dbReference type="Gene3D" id="3.10.450.420">
    <property type="match status" value="1"/>
</dbReference>